<dbReference type="FunFam" id="3.30.460.10:FF:000001">
    <property type="entry name" value="GTP pyrophosphokinase RelA"/>
    <property type="match status" value="1"/>
</dbReference>
<dbReference type="Gene3D" id="3.10.20.30">
    <property type="match status" value="1"/>
</dbReference>
<dbReference type="Pfam" id="PF04607">
    <property type="entry name" value="RelA_SpoT"/>
    <property type="match status" value="1"/>
</dbReference>
<dbReference type="GO" id="GO:0042594">
    <property type="term" value="P:response to starvation"/>
    <property type="evidence" value="ECO:0007669"/>
    <property type="project" value="TreeGrafter"/>
</dbReference>
<dbReference type="PROSITE" id="PS51880">
    <property type="entry name" value="TGS"/>
    <property type="match status" value="1"/>
</dbReference>
<dbReference type="EMBL" id="CP000713">
    <property type="protein sequence ID" value="ABQ93338.1"/>
    <property type="molecule type" value="Genomic_DNA"/>
</dbReference>
<dbReference type="InterPro" id="IPR033655">
    <property type="entry name" value="TGS_RelA/SpoT"/>
</dbReference>
<dbReference type="InterPro" id="IPR012676">
    <property type="entry name" value="TGS-like"/>
</dbReference>
<dbReference type="InterPro" id="IPR007685">
    <property type="entry name" value="RelA_SpoT"/>
</dbReference>
<dbReference type="AlphaFoldDB" id="A5WCE7"/>
<sequence>MLREDYLVKVREGLPLIDGQTTTEDSASLAAQMIAQQQHGYYNPSRLSFEMLNEDLKKQLATSKLTTAMDRSIQADYLPLNDAALVKRLQLDTLTYCHNDSNNNNATNEIGIPGSMSTQHSPAKNEAPTADEPSKDKKLADNTIIDLPAWLKAVSLRVNIPELPDLAKACDLIGTKSSLGEEDNRSSAYMTGIGMTDILTYLYQDEDALTAAMLYRAARTQLISHERIQEIFGNEVATLVRDALALGQLSETIESNKRLEDHFANNQREQLSNIYSMLISMTNDVRVVLIKLAERTFAMRELSYASEERRQRVAREVMTIYAPLAHRLGIAQIKWELEDLAFRYLAPERYKEIAKLLSEKRSEREEYIERVQAQLEAALAEAGIKGEVSGRVKHIYSIYRKMKLKGLSFHQLYDIRALRVLVDTQAECYHTLGLVHGMWRHIPEQFDDYITNPKANGYRSLHTAVIAENKSLEIQIRTHQMHFEAELGMCAHVNYKEGGKNKQDAYLSQKINSLRQLLLAGSDTTNKNLIQDGINKGPHEGLTDEFDHELDEEEQLVDFGELEHIYVFSRDGDITELPKGATVLDFAYYVHTQVGNRAQAARVNQRYVPLTYQLKTGEQVEIITKSSREPNRDWLVPSLGYIQTSRARSKLRQWFNKQDRDKNIDIGKQMLAKELTRLSVHPNSISLKDYVKHFNNVNSPDDILVGLVTGEIGLHQLTGHISRELDLVIDNEEQDYAPSVHPKVTGKIDAYKINIDGLDNIEMRFANCCQPVYGEPIAGFITQSSGVSIHNRGCAEYARLIEREPERQISASWVSQQTSYQPVEIIIEAYDRRGLLRDLTQVIDKENVNIRGVDTNSDDDNVAHLKFRLEVTGLSQLSKLLAKLEQQPGILHARRAI</sequence>
<comment type="similarity">
    <text evidence="6">Belongs to the relA/spoT family.</text>
</comment>
<dbReference type="InterPro" id="IPR004811">
    <property type="entry name" value="RelA/Spo_fam"/>
</dbReference>
<keyword evidence="10" id="KW-0808">Transferase</keyword>
<dbReference type="InterPro" id="IPR004095">
    <property type="entry name" value="TGS"/>
</dbReference>
<dbReference type="KEGG" id="prw:PsycPRwf_0383"/>
<dbReference type="CDD" id="cd01668">
    <property type="entry name" value="TGS_RSH"/>
    <property type="match status" value="1"/>
</dbReference>
<evidence type="ECO:0000259" key="9">
    <source>
        <dbReference type="PROSITE" id="PS51880"/>
    </source>
</evidence>
<dbReference type="Pfam" id="PF02824">
    <property type="entry name" value="TGS"/>
    <property type="match status" value="1"/>
</dbReference>
<dbReference type="GO" id="GO:0008728">
    <property type="term" value="F:GTP diphosphokinase activity"/>
    <property type="evidence" value="ECO:0007669"/>
    <property type="project" value="TreeGrafter"/>
</dbReference>
<dbReference type="PANTHER" id="PTHR21262">
    <property type="entry name" value="GUANOSINE-3',5'-BIS DIPHOSPHATE 3'-PYROPHOSPHOHYDROLASE"/>
    <property type="match status" value="1"/>
</dbReference>
<dbReference type="eggNOG" id="COG0317">
    <property type="taxonomic scope" value="Bacteria"/>
</dbReference>
<evidence type="ECO:0000256" key="7">
    <source>
        <dbReference type="SAM" id="MobiDB-lite"/>
    </source>
</evidence>
<evidence type="ECO:0000256" key="4">
    <source>
        <dbReference type="ARBA" id="ARBA00032407"/>
    </source>
</evidence>
<evidence type="ECO:0000256" key="6">
    <source>
        <dbReference type="RuleBase" id="RU003847"/>
    </source>
</evidence>
<evidence type="ECO:0000256" key="3">
    <source>
        <dbReference type="ARBA" id="ARBA00029754"/>
    </source>
</evidence>
<comment type="function">
    <text evidence="6">In eubacteria ppGpp (guanosine 3'-diphosphate 5'-diphosphate) is a mediator of the stringent response that coordinates a variety of cellular activities in response to changes in nutritional abundance.</text>
</comment>
<evidence type="ECO:0000256" key="2">
    <source>
        <dbReference type="ARBA" id="ARBA00025704"/>
    </source>
</evidence>
<dbReference type="Pfam" id="PF13328">
    <property type="entry name" value="HD_4"/>
    <property type="match status" value="1"/>
</dbReference>
<feature type="region of interest" description="Disordered" evidence="7">
    <location>
        <begin position="114"/>
        <end position="137"/>
    </location>
</feature>
<evidence type="ECO:0000259" key="8">
    <source>
        <dbReference type="PROSITE" id="PS51671"/>
    </source>
</evidence>
<dbReference type="PROSITE" id="PS51671">
    <property type="entry name" value="ACT"/>
    <property type="match status" value="1"/>
</dbReference>
<reference evidence="10" key="1">
    <citation type="submission" date="2007-05" db="EMBL/GenBank/DDBJ databases">
        <title>Complete sequence of chromosome of Psychrobacter sp. PRwf-1.</title>
        <authorList>
            <consortium name="US DOE Joint Genome Institute"/>
            <person name="Copeland A."/>
            <person name="Lucas S."/>
            <person name="Lapidus A."/>
            <person name="Barry K."/>
            <person name="Detter J.C."/>
            <person name="Glavina del Rio T."/>
            <person name="Hammon N."/>
            <person name="Israni S."/>
            <person name="Dalin E."/>
            <person name="Tice H."/>
            <person name="Pitluck S."/>
            <person name="Chain P."/>
            <person name="Malfatti S."/>
            <person name="Shin M."/>
            <person name="Vergez L."/>
            <person name="Schmutz J."/>
            <person name="Larimer F."/>
            <person name="Land M."/>
            <person name="Hauser L."/>
            <person name="Kyrpides N."/>
            <person name="Kim E."/>
            <person name="Tiedje J."/>
            <person name="Richardson P."/>
        </authorList>
    </citation>
    <scope>NUCLEOTIDE SEQUENCE [LARGE SCALE GENOMIC DNA]</scope>
    <source>
        <strain evidence="10">PRwf-1</strain>
    </source>
</reference>
<dbReference type="FunFam" id="3.10.20.30:FF:000002">
    <property type="entry name" value="GTP pyrophosphokinase (RelA/SpoT)"/>
    <property type="match status" value="1"/>
</dbReference>
<dbReference type="GO" id="GO:0005886">
    <property type="term" value="C:plasma membrane"/>
    <property type="evidence" value="ECO:0007669"/>
    <property type="project" value="TreeGrafter"/>
</dbReference>
<dbReference type="PANTHER" id="PTHR21262:SF31">
    <property type="entry name" value="GTP PYROPHOSPHOKINASE"/>
    <property type="match status" value="1"/>
</dbReference>
<dbReference type="SMART" id="SM00954">
    <property type="entry name" value="RelA_SpoT"/>
    <property type="match status" value="1"/>
</dbReference>
<dbReference type="CDD" id="cd05399">
    <property type="entry name" value="NT_Rel-Spo_like"/>
    <property type="match status" value="1"/>
</dbReference>
<feature type="domain" description="ACT" evidence="8">
    <location>
        <begin position="824"/>
        <end position="897"/>
    </location>
</feature>
<dbReference type="InterPro" id="IPR045865">
    <property type="entry name" value="ACT-like_dom_sf"/>
</dbReference>
<dbReference type="InterPro" id="IPR002912">
    <property type="entry name" value="ACT_dom"/>
</dbReference>
<dbReference type="SUPFAM" id="SSF81271">
    <property type="entry name" value="TGS-like"/>
    <property type="match status" value="1"/>
</dbReference>
<dbReference type="Pfam" id="PF13291">
    <property type="entry name" value="ACT_4"/>
    <property type="match status" value="1"/>
</dbReference>
<proteinExistence type="inferred from homology"/>
<dbReference type="STRING" id="349106.PsycPRwf_0383"/>
<dbReference type="SUPFAM" id="SSF81301">
    <property type="entry name" value="Nucleotidyltransferase"/>
    <property type="match status" value="1"/>
</dbReference>
<dbReference type="SUPFAM" id="SSF55021">
    <property type="entry name" value="ACT-like"/>
    <property type="match status" value="1"/>
</dbReference>
<accession>A5WCE7</accession>
<evidence type="ECO:0000256" key="5">
    <source>
        <dbReference type="ARBA" id="ARBA00033308"/>
    </source>
</evidence>
<dbReference type="InterPro" id="IPR043519">
    <property type="entry name" value="NT_sf"/>
</dbReference>
<name>A5WCE7_PSYWF</name>
<organism evidence="10">
    <name type="scientific">Psychrobacter sp. (strain PRwf-1)</name>
    <dbReference type="NCBI Taxonomy" id="349106"/>
    <lineage>
        <taxon>Bacteria</taxon>
        <taxon>Pseudomonadati</taxon>
        <taxon>Pseudomonadota</taxon>
        <taxon>Gammaproteobacteria</taxon>
        <taxon>Moraxellales</taxon>
        <taxon>Moraxellaceae</taxon>
        <taxon>Psychrobacter</taxon>
    </lineage>
</organism>
<dbReference type="Gene3D" id="3.30.460.10">
    <property type="entry name" value="Beta Polymerase, domain 2"/>
    <property type="match status" value="1"/>
</dbReference>
<dbReference type="HOGENOM" id="CLU_012300_3_1_6"/>
<dbReference type="Gene3D" id="1.10.3210.10">
    <property type="entry name" value="Hypothetical protein af1432"/>
    <property type="match status" value="1"/>
</dbReference>
<dbReference type="InterPro" id="IPR012675">
    <property type="entry name" value="Beta-grasp_dom_sf"/>
</dbReference>
<protein>
    <recommendedName>
        <fullName evidence="1">GTP pyrophosphokinase</fullName>
    </recommendedName>
    <alternativeName>
        <fullName evidence="4">(p)ppGpp synthase</fullName>
    </alternativeName>
    <alternativeName>
        <fullName evidence="3">ATP:GTP 3'-pyrophosphotransferase</fullName>
    </alternativeName>
    <alternativeName>
        <fullName evidence="5">ppGpp synthase I</fullName>
    </alternativeName>
</protein>
<gene>
    <name evidence="10" type="ordered locus">PsycPRwf_0383</name>
</gene>
<dbReference type="GO" id="GO:0015969">
    <property type="term" value="P:guanosine tetraphosphate metabolic process"/>
    <property type="evidence" value="ECO:0007669"/>
    <property type="project" value="InterPro"/>
</dbReference>
<feature type="domain" description="TGS" evidence="9">
    <location>
        <begin position="561"/>
        <end position="624"/>
    </location>
</feature>
<dbReference type="Gene3D" id="3.30.70.260">
    <property type="match status" value="1"/>
</dbReference>
<dbReference type="NCBIfam" id="TIGR00691">
    <property type="entry name" value="spoT_relA"/>
    <property type="match status" value="1"/>
</dbReference>
<dbReference type="SUPFAM" id="SSF109604">
    <property type="entry name" value="HD-domain/PDEase-like"/>
    <property type="match status" value="1"/>
</dbReference>
<comment type="pathway">
    <text evidence="2">Purine metabolism.</text>
</comment>
<dbReference type="GO" id="GO:0008893">
    <property type="term" value="F:guanosine-3',5'-bis(diphosphate) 3'-diphosphatase activity"/>
    <property type="evidence" value="ECO:0007669"/>
    <property type="project" value="TreeGrafter"/>
</dbReference>
<evidence type="ECO:0000256" key="1">
    <source>
        <dbReference type="ARBA" id="ARBA00019852"/>
    </source>
</evidence>
<dbReference type="GO" id="GO:0015949">
    <property type="term" value="P:nucleobase-containing small molecule interconversion"/>
    <property type="evidence" value="ECO:0007669"/>
    <property type="project" value="UniProtKB-ARBA"/>
</dbReference>
<dbReference type="CDD" id="cd04876">
    <property type="entry name" value="ACT_RelA-SpoT"/>
    <property type="match status" value="1"/>
</dbReference>
<evidence type="ECO:0000313" key="10">
    <source>
        <dbReference type="EMBL" id="ABQ93338.1"/>
    </source>
</evidence>